<evidence type="ECO:0000256" key="1">
    <source>
        <dbReference type="ARBA" id="ARBA00022737"/>
    </source>
</evidence>
<dbReference type="InterPro" id="IPR046848">
    <property type="entry name" value="E_motif"/>
</dbReference>
<evidence type="ECO:0000256" key="2">
    <source>
        <dbReference type="PROSITE-ProRule" id="PRU00708"/>
    </source>
</evidence>
<organism evidence="3 4">
    <name type="scientific">Nepenthes gracilis</name>
    <name type="common">Slender pitcher plant</name>
    <dbReference type="NCBI Taxonomy" id="150966"/>
    <lineage>
        <taxon>Eukaryota</taxon>
        <taxon>Viridiplantae</taxon>
        <taxon>Streptophyta</taxon>
        <taxon>Embryophyta</taxon>
        <taxon>Tracheophyta</taxon>
        <taxon>Spermatophyta</taxon>
        <taxon>Magnoliopsida</taxon>
        <taxon>eudicotyledons</taxon>
        <taxon>Gunneridae</taxon>
        <taxon>Pentapetalae</taxon>
        <taxon>Caryophyllales</taxon>
        <taxon>Nepenthaceae</taxon>
        <taxon>Nepenthes</taxon>
    </lineage>
</organism>
<dbReference type="NCBIfam" id="TIGR00756">
    <property type="entry name" value="PPR"/>
    <property type="match status" value="6"/>
</dbReference>
<dbReference type="Gene3D" id="1.25.40.10">
    <property type="entry name" value="Tetratricopeptide repeat domain"/>
    <property type="match status" value="5"/>
</dbReference>
<reference evidence="3" key="1">
    <citation type="submission" date="2023-05" db="EMBL/GenBank/DDBJ databases">
        <title>Nepenthes gracilis genome sequencing.</title>
        <authorList>
            <person name="Fukushima K."/>
        </authorList>
    </citation>
    <scope>NUCLEOTIDE SEQUENCE</scope>
    <source>
        <strain evidence="3">SING2019-196</strain>
    </source>
</reference>
<dbReference type="PROSITE" id="PS51375">
    <property type="entry name" value="PPR"/>
    <property type="match status" value="5"/>
</dbReference>
<dbReference type="FunFam" id="1.25.40.10:FF:000351">
    <property type="entry name" value="Pentatricopeptide repeat-containing protein"/>
    <property type="match status" value="1"/>
</dbReference>
<dbReference type="GO" id="GO:0009451">
    <property type="term" value="P:RNA modification"/>
    <property type="evidence" value="ECO:0007669"/>
    <property type="project" value="InterPro"/>
</dbReference>
<keyword evidence="1" id="KW-0677">Repeat</keyword>
<feature type="repeat" description="PPR" evidence="2">
    <location>
        <begin position="243"/>
        <end position="277"/>
    </location>
</feature>
<accession>A0AAD3THZ8</accession>
<dbReference type="InterPro" id="IPR011990">
    <property type="entry name" value="TPR-like_helical_dom_sf"/>
</dbReference>
<dbReference type="GO" id="GO:0099402">
    <property type="term" value="P:plant organ development"/>
    <property type="evidence" value="ECO:0007669"/>
    <property type="project" value="UniProtKB-ARBA"/>
</dbReference>
<protein>
    <recommendedName>
        <fullName evidence="5">Pentatricopeptide repeat-containing protein</fullName>
    </recommendedName>
</protein>
<dbReference type="InterPro" id="IPR046960">
    <property type="entry name" value="PPR_At4g14850-like_plant"/>
</dbReference>
<keyword evidence="4" id="KW-1185">Reference proteome</keyword>
<feature type="repeat" description="PPR" evidence="2">
    <location>
        <begin position="483"/>
        <end position="513"/>
    </location>
</feature>
<dbReference type="InterPro" id="IPR002885">
    <property type="entry name" value="PPR_rpt"/>
</dbReference>
<feature type="repeat" description="PPR" evidence="2">
    <location>
        <begin position="142"/>
        <end position="176"/>
    </location>
</feature>
<dbReference type="GO" id="GO:0003723">
    <property type="term" value="F:RNA binding"/>
    <property type="evidence" value="ECO:0007669"/>
    <property type="project" value="InterPro"/>
</dbReference>
<dbReference type="PANTHER" id="PTHR47926">
    <property type="entry name" value="PENTATRICOPEPTIDE REPEAT-CONTAINING PROTEIN"/>
    <property type="match status" value="1"/>
</dbReference>
<evidence type="ECO:0000313" key="4">
    <source>
        <dbReference type="Proteomes" id="UP001279734"/>
    </source>
</evidence>
<dbReference type="Proteomes" id="UP001279734">
    <property type="component" value="Unassembled WGS sequence"/>
</dbReference>
<feature type="repeat" description="PPR" evidence="2">
    <location>
        <begin position="41"/>
        <end position="75"/>
    </location>
</feature>
<evidence type="ECO:0000313" key="3">
    <source>
        <dbReference type="EMBL" id="GMH29333.1"/>
    </source>
</evidence>
<dbReference type="FunFam" id="1.25.40.10:FF:000158">
    <property type="entry name" value="pentatricopeptide repeat-containing protein At2g33680"/>
    <property type="match status" value="1"/>
</dbReference>
<dbReference type="EMBL" id="BSYO01000036">
    <property type="protein sequence ID" value="GMH29333.1"/>
    <property type="molecule type" value="Genomic_DNA"/>
</dbReference>
<proteinExistence type="predicted"/>
<name>A0AAD3THZ8_NEPGR</name>
<dbReference type="Pfam" id="PF20431">
    <property type="entry name" value="E_motif"/>
    <property type="match status" value="1"/>
</dbReference>
<gene>
    <name evidence="3" type="ORF">Nepgr_031176</name>
</gene>
<sequence length="629" mass="69659">MGMLNRPYTNPYSCCKLLRSYFELGEIRRAQKLFDEIPQRNIFAWSIMIHGYAKNGLYNQSFELFSSMRQLGLSPNSFTIVGTLVSVAGLRELQLAQSIHVLVVKYGLQSNPVVATAMLDSYGRCGDVFSSYGLFKSINNPGLVSCNALLSVLIINELFEDAVRMFNKFRRRDLVPSSATMLSVIHGCLSMDLKNLCESIHSLVVKFGLVADLPVSNSVLDMYSHLRDLDSAKKVFNRIEYKDVISWTTMMGLLNDLECPSEALKLFHQMRDFGVTYDVVTIVNLVATCTILLDLRIGKQVHAQAIASGCGSKLTVLNSITTMYAKCGDLDDSRAVFDQTAQKSLVSWSAIISGCAHNGHTQQALDLIIRLRTEEKGWFDSVILVGALRAAGELAFFDLCHQFHSLALRAGFPRYRSVMNSLISAYSKCGNVELAHHVFNEMGDDLRNVVSWNAILNGLGMNGHGRTAVGLFHEMPNHHKHCDSATYVSVLSACSHSGLVDEGLKIIDQMVEEKRFILTREHFGCVIDLLARAGCLSDLSHFTSKFPAEMGRNAWRALLSGCLLHGNMVLAEVAAERIIDLDPEDSCLSVLLSNTFASFGRFQDAEALRMSIGKKGLMKHPGISFLSVH</sequence>
<feature type="repeat" description="PPR" evidence="2">
    <location>
        <begin position="448"/>
        <end position="478"/>
    </location>
</feature>
<comment type="caution">
    <text evidence="3">The sequence shown here is derived from an EMBL/GenBank/DDBJ whole genome shotgun (WGS) entry which is preliminary data.</text>
</comment>
<dbReference type="PANTHER" id="PTHR47926:SF452">
    <property type="entry name" value="PENTATRICOPEPTIDE REPEAT-CONTAINING PROTEIN"/>
    <property type="match status" value="1"/>
</dbReference>
<dbReference type="Pfam" id="PF01535">
    <property type="entry name" value="PPR"/>
    <property type="match status" value="6"/>
</dbReference>
<dbReference type="AlphaFoldDB" id="A0AAD3THZ8"/>
<dbReference type="Pfam" id="PF13041">
    <property type="entry name" value="PPR_2"/>
    <property type="match status" value="2"/>
</dbReference>
<evidence type="ECO:0008006" key="5">
    <source>
        <dbReference type="Google" id="ProtNLM"/>
    </source>
</evidence>